<dbReference type="GeneID" id="54350462"/>
<dbReference type="EMBL" id="ML978970">
    <property type="protein sequence ID" value="KAF1928152.1"/>
    <property type="molecule type" value="Genomic_DNA"/>
</dbReference>
<gene>
    <name evidence="2" type="ORF">M421DRAFT_421334</name>
</gene>
<dbReference type="AlphaFoldDB" id="A0A6A5RK14"/>
<proteinExistence type="predicted"/>
<accession>A0A6A5RK14</accession>
<organism evidence="2 3">
    <name type="scientific">Didymella exigua CBS 183.55</name>
    <dbReference type="NCBI Taxonomy" id="1150837"/>
    <lineage>
        <taxon>Eukaryota</taxon>
        <taxon>Fungi</taxon>
        <taxon>Dikarya</taxon>
        <taxon>Ascomycota</taxon>
        <taxon>Pezizomycotina</taxon>
        <taxon>Dothideomycetes</taxon>
        <taxon>Pleosporomycetidae</taxon>
        <taxon>Pleosporales</taxon>
        <taxon>Pleosporineae</taxon>
        <taxon>Didymellaceae</taxon>
        <taxon>Didymella</taxon>
    </lineage>
</organism>
<evidence type="ECO:0000256" key="1">
    <source>
        <dbReference type="SAM" id="MobiDB-lite"/>
    </source>
</evidence>
<evidence type="ECO:0000313" key="3">
    <source>
        <dbReference type="Proteomes" id="UP000800082"/>
    </source>
</evidence>
<feature type="region of interest" description="Disordered" evidence="1">
    <location>
        <begin position="50"/>
        <end position="70"/>
    </location>
</feature>
<dbReference type="RefSeq" id="XP_033448404.1">
    <property type="nucleotide sequence ID" value="XM_033592794.1"/>
</dbReference>
<feature type="region of interest" description="Disordered" evidence="1">
    <location>
        <begin position="1"/>
        <end position="29"/>
    </location>
</feature>
<reference evidence="2" key="1">
    <citation type="journal article" date="2020" name="Stud. Mycol.">
        <title>101 Dothideomycetes genomes: a test case for predicting lifestyles and emergence of pathogens.</title>
        <authorList>
            <person name="Haridas S."/>
            <person name="Albert R."/>
            <person name="Binder M."/>
            <person name="Bloem J."/>
            <person name="Labutti K."/>
            <person name="Salamov A."/>
            <person name="Andreopoulos B."/>
            <person name="Baker S."/>
            <person name="Barry K."/>
            <person name="Bills G."/>
            <person name="Bluhm B."/>
            <person name="Cannon C."/>
            <person name="Castanera R."/>
            <person name="Culley D."/>
            <person name="Daum C."/>
            <person name="Ezra D."/>
            <person name="Gonzalez J."/>
            <person name="Henrissat B."/>
            <person name="Kuo A."/>
            <person name="Liang C."/>
            <person name="Lipzen A."/>
            <person name="Lutzoni F."/>
            <person name="Magnuson J."/>
            <person name="Mondo S."/>
            <person name="Nolan M."/>
            <person name="Ohm R."/>
            <person name="Pangilinan J."/>
            <person name="Park H.-J."/>
            <person name="Ramirez L."/>
            <person name="Alfaro M."/>
            <person name="Sun H."/>
            <person name="Tritt A."/>
            <person name="Yoshinaga Y."/>
            <person name="Zwiers L.-H."/>
            <person name="Turgeon B."/>
            <person name="Goodwin S."/>
            <person name="Spatafora J."/>
            <person name="Crous P."/>
            <person name="Grigoriev I."/>
        </authorList>
    </citation>
    <scope>NUCLEOTIDE SEQUENCE</scope>
    <source>
        <strain evidence="2">CBS 183.55</strain>
    </source>
</reference>
<sequence length="70" mass="7747">MNAKISGPMNMSTGIAKEMMGPQPDPSCPLPFFSPALQDSLHLRACDYSDPQQKPYVGHRTKVRNEEGEI</sequence>
<protein>
    <submittedName>
        <fullName evidence="2">Uncharacterized protein</fullName>
    </submittedName>
</protein>
<evidence type="ECO:0000313" key="2">
    <source>
        <dbReference type="EMBL" id="KAF1928152.1"/>
    </source>
</evidence>
<name>A0A6A5RK14_9PLEO</name>
<dbReference type="Proteomes" id="UP000800082">
    <property type="component" value="Unassembled WGS sequence"/>
</dbReference>
<keyword evidence="3" id="KW-1185">Reference proteome</keyword>